<gene>
    <name evidence="4" type="ORF">MNBD_ALPHA02-845</name>
</gene>
<dbReference type="EMBL" id="UOED01000057">
    <property type="protein sequence ID" value="VAV90388.1"/>
    <property type="molecule type" value="Genomic_DNA"/>
</dbReference>
<keyword evidence="3" id="KW-0472">Membrane</keyword>
<dbReference type="AlphaFoldDB" id="A0A3B0RQ86"/>
<protein>
    <submittedName>
        <fullName evidence="4">Uncharacterized protein</fullName>
    </submittedName>
</protein>
<feature type="region of interest" description="Disordered" evidence="2">
    <location>
        <begin position="1"/>
        <end position="37"/>
    </location>
</feature>
<feature type="coiled-coil region" evidence="1">
    <location>
        <begin position="88"/>
        <end position="115"/>
    </location>
</feature>
<feature type="compositionally biased region" description="Basic and acidic residues" evidence="2">
    <location>
        <begin position="1"/>
        <end position="20"/>
    </location>
</feature>
<sequence>MTEKKPPLEKKAQDIIAERKVKQKNGTQKKSDTPEAVKKTAGANWPLRILLCFIALLIGAGGALYFLPQLQDRIPALAKWTGSSASDNSPLIQKLAALESRLDAQENEIQALKMAPEVNMQPDPAILERLNSLEQARLQTDKVQQDMSQSARIDMLLSRMGQLEASFVPLSKGLILAQEARLERSQLADNLTAQNEKLDQIDSRLGKVEGFAARDTSGALLAFRIGELRRKVTAGAAFGPEIDALKAMMAQGSLAMDDRIQTTIEWLDQHREGVMTAGRLRDRFDDLIPEMIRARSNGTDDPWWKRAYDSSKNLIMVRKTEDIEDTLDAAIAGARQMLDRFDLKAALDQLKQVSGDMGETLNAWILQAEIYLRAEEELDQLESLTAAYYLDDTRAGETGS</sequence>
<name>A0A3B0RQ86_9ZZZZ</name>
<evidence type="ECO:0000313" key="4">
    <source>
        <dbReference type="EMBL" id="VAV90388.1"/>
    </source>
</evidence>
<proteinExistence type="predicted"/>
<evidence type="ECO:0000256" key="1">
    <source>
        <dbReference type="SAM" id="Coils"/>
    </source>
</evidence>
<keyword evidence="3" id="KW-1133">Transmembrane helix</keyword>
<feature type="transmembrane region" description="Helical" evidence="3">
    <location>
        <begin position="47"/>
        <end position="67"/>
    </location>
</feature>
<keyword evidence="1" id="KW-0175">Coiled coil</keyword>
<organism evidence="4">
    <name type="scientific">hydrothermal vent metagenome</name>
    <dbReference type="NCBI Taxonomy" id="652676"/>
    <lineage>
        <taxon>unclassified sequences</taxon>
        <taxon>metagenomes</taxon>
        <taxon>ecological metagenomes</taxon>
    </lineage>
</organism>
<evidence type="ECO:0000256" key="3">
    <source>
        <dbReference type="SAM" id="Phobius"/>
    </source>
</evidence>
<accession>A0A3B0RQ86</accession>
<reference evidence="4" key="1">
    <citation type="submission" date="2018-06" db="EMBL/GenBank/DDBJ databases">
        <authorList>
            <person name="Zhirakovskaya E."/>
        </authorList>
    </citation>
    <scope>NUCLEOTIDE SEQUENCE</scope>
</reference>
<keyword evidence="3" id="KW-0812">Transmembrane</keyword>
<evidence type="ECO:0000256" key="2">
    <source>
        <dbReference type="SAM" id="MobiDB-lite"/>
    </source>
</evidence>